<protein>
    <submittedName>
        <fullName evidence="4">Uncharacterized protein</fullName>
    </submittedName>
</protein>
<evidence type="ECO:0000313" key="5">
    <source>
        <dbReference type="Proteomes" id="UP000182835"/>
    </source>
</evidence>
<dbReference type="AlphaFoldDB" id="A0A1L8R8Q5"/>
<feature type="domain" description="WxL Interacting Protein host binding" evidence="3">
    <location>
        <begin position="177"/>
        <end position="330"/>
    </location>
</feature>
<evidence type="ECO:0000313" key="4">
    <source>
        <dbReference type="EMBL" id="OJG16151.1"/>
    </source>
</evidence>
<keyword evidence="1" id="KW-1133">Transmembrane helix</keyword>
<dbReference type="Pfam" id="PF11797">
    <property type="entry name" value="WxLIP_HBD"/>
    <property type="match status" value="1"/>
</dbReference>
<organism evidence="4 5">
    <name type="scientific">Enterococcus canintestini</name>
    <dbReference type="NCBI Taxonomy" id="317010"/>
    <lineage>
        <taxon>Bacteria</taxon>
        <taxon>Bacillati</taxon>
        <taxon>Bacillota</taxon>
        <taxon>Bacilli</taxon>
        <taxon>Lactobacillales</taxon>
        <taxon>Enterococcaceae</taxon>
        <taxon>Enterococcus</taxon>
    </lineage>
</organism>
<feature type="transmembrane region" description="Helical" evidence="1">
    <location>
        <begin position="342"/>
        <end position="362"/>
    </location>
</feature>
<evidence type="ECO:0000259" key="3">
    <source>
        <dbReference type="Pfam" id="PF11797"/>
    </source>
</evidence>
<keyword evidence="1" id="KW-0472">Membrane</keyword>
<keyword evidence="1" id="KW-0812">Transmembrane</keyword>
<accession>A0A1L8R8Q5</accession>
<feature type="domain" description="WxL Interacting Protein peptidoglycan binding" evidence="2">
    <location>
        <begin position="43"/>
        <end position="162"/>
    </location>
</feature>
<evidence type="ECO:0000259" key="2">
    <source>
        <dbReference type="Pfam" id="PF06030"/>
    </source>
</evidence>
<dbReference type="EMBL" id="JXKG01000003">
    <property type="protein sequence ID" value="OJG16151.1"/>
    <property type="molecule type" value="Genomic_DNA"/>
</dbReference>
<evidence type="ECO:0000256" key="1">
    <source>
        <dbReference type="SAM" id="Phobius"/>
    </source>
</evidence>
<name>A0A1L8R8Q5_9ENTE</name>
<dbReference type="InterPro" id="IPR010317">
    <property type="entry name" value="WxLIP_PGBD"/>
</dbReference>
<reference evidence="4 5" key="1">
    <citation type="submission" date="2014-12" db="EMBL/GenBank/DDBJ databases">
        <title>Draft genome sequences of 29 type strains of Enterococci.</title>
        <authorList>
            <person name="Zhong Z."/>
            <person name="Sun Z."/>
            <person name="Liu W."/>
            <person name="Zhang W."/>
            <person name="Zhang H."/>
        </authorList>
    </citation>
    <scope>NUCLEOTIDE SEQUENCE [LARGE SCALE GENOMIC DNA]</scope>
    <source>
        <strain evidence="4 5">DSM 21207</strain>
    </source>
</reference>
<comment type="caution">
    <text evidence="4">The sequence shown here is derived from an EMBL/GenBank/DDBJ whole genome shotgun (WGS) entry which is preliminary data.</text>
</comment>
<dbReference type="InterPro" id="IPR021759">
    <property type="entry name" value="WxLIP_HBD"/>
</dbReference>
<dbReference type="Proteomes" id="UP000182835">
    <property type="component" value="Unassembled WGS sequence"/>
</dbReference>
<dbReference type="STRING" id="317010.RU96_GL001648"/>
<sequence>MLSITFLLKGLKEMKFKKLILLIAVVFCCGIFPQTSFASEFNFAVTPQASANQIDKNKTYFDLLLAPNQTDELTVTLRNDTAQKVVVEAQINSATTNSNGVVEYSQNAIKADQTLQYNIKDFTKAPNEITLAPHSAAEYKVKVQMPNEKFAGVIAGGITFKEKVADENKDETKKADKGLAIKNEYSYVVALLMRQTTKNGAPDLKLTQVAANQRNARNVIEGNLQNPKPTYLNQLATKTTITKKGSDKVLFTSEQVGMQMAPNSNFNLGVALNGEPLKAGQYTMKIEAFGQENPKGQYQLKGDEAKTKYEYHWVLAKDFEIKAEVAKKLNDTDVTIKKDYTWLYILIGLLLLLLIILIVLIWRRKKNKEDDETKDPD</sequence>
<proteinExistence type="predicted"/>
<dbReference type="Pfam" id="PF06030">
    <property type="entry name" value="WxLIP_PGBD"/>
    <property type="match status" value="1"/>
</dbReference>
<gene>
    <name evidence="4" type="ORF">RU96_GL001648</name>
</gene>